<organism evidence="2 3">
    <name type="scientific">Drosophila suzukii</name>
    <name type="common">Spotted-wing drosophila fruit fly</name>
    <dbReference type="NCBI Taxonomy" id="28584"/>
    <lineage>
        <taxon>Eukaryota</taxon>
        <taxon>Metazoa</taxon>
        <taxon>Ecdysozoa</taxon>
        <taxon>Arthropoda</taxon>
        <taxon>Hexapoda</taxon>
        <taxon>Insecta</taxon>
        <taxon>Pterygota</taxon>
        <taxon>Neoptera</taxon>
        <taxon>Endopterygota</taxon>
        <taxon>Diptera</taxon>
        <taxon>Brachycera</taxon>
        <taxon>Muscomorpha</taxon>
        <taxon>Ephydroidea</taxon>
        <taxon>Drosophilidae</taxon>
        <taxon>Drosophila</taxon>
        <taxon>Sophophora</taxon>
    </lineage>
</organism>
<dbReference type="Proteomes" id="UP001652628">
    <property type="component" value="Chromosome 3"/>
</dbReference>
<reference evidence="3" key="1">
    <citation type="submission" date="2025-08" db="UniProtKB">
        <authorList>
            <consortium name="RefSeq"/>
        </authorList>
    </citation>
    <scope>IDENTIFICATION</scope>
</reference>
<evidence type="ECO:0000313" key="2">
    <source>
        <dbReference type="Proteomes" id="UP001652628"/>
    </source>
</evidence>
<feature type="signal peptide" evidence="1">
    <location>
        <begin position="1"/>
        <end position="16"/>
    </location>
</feature>
<dbReference type="GeneID" id="108007443"/>
<name>A0AB39Z1I6_DROSZ</name>
<evidence type="ECO:0000256" key="1">
    <source>
        <dbReference type="SAM" id="SignalP"/>
    </source>
</evidence>
<keyword evidence="2" id="KW-1185">Reference proteome</keyword>
<feature type="chain" id="PRO_5045822250" evidence="1">
    <location>
        <begin position="17"/>
        <end position="189"/>
    </location>
</feature>
<evidence type="ECO:0000313" key="3">
    <source>
        <dbReference type="RefSeq" id="XP_016926593.3"/>
    </source>
</evidence>
<keyword evidence="1" id="KW-0732">Signal</keyword>
<dbReference type="RefSeq" id="XP_016926593.3">
    <property type="nucleotide sequence ID" value="XM_017071104.4"/>
</dbReference>
<protein>
    <submittedName>
        <fullName evidence="3">Uncharacterized protein</fullName>
    </submittedName>
</protein>
<gene>
    <name evidence="3" type="primary">LOC108007443</name>
</gene>
<sequence>MHRLGISLFLAVATTCRPSVSLEDGWNELSCPLIQEARLELLCGGVYTADLFLKYKDALTTVDAPYKVFYHLQNGFYFLLVSFNESPVQSCESTIQLNDGLDFFCGDGESPLRLPDSQVFCHRNIMSYVDDLIYECTKPRITHFLGAEWEGAAAVHYAAKSKKHKLGSAAGMPGLEALLPCLACVLLQK</sequence>
<accession>A0AB39Z1I6</accession>
<dbReference type="AlphaFoldDB" id="A0AB39Z1I6"/>
<proteinExistence type="predicted"/>